<dbReference type="SMART" id="SM00173">
    <property type="entry name" value="RAS"/>
    <property type="match status" value="1"/>
</dbReference>
<dbReference type="GO" id="GO:0005634">
    <property type="term" value="C:nucleus"/>
    <property type="evidence" value="ECO:0007669"/>
    <property type="project" value="UniProtKB-SubCell"/>
</dbReference>
<comment type="similarity">
    <text evidence="2 8">Belongs to the small GTPase superfamily. Ran family.</text>
</comment>
<dbReference type="SMART" id="SM00175">
    <property type="entry name" value="RAB"/>
    <property type="match status" value="1"/>
</dbReference>
<evidence type="ECO:0000256" key="7">
    <source>
        <dbReference type="ARBA" id="ARBA00023242"/>
    </source>
</evidence>
<dbReference type="PANTHER" id="PTHR24071:SF0">
    <property type="entry name" value="GTP-BINDING NUCLEAR PROTEIN RAN"/>
    <property type="match status" value="1"/>
</dbReference>
<dbReference type="VEuPathDB" id="FungiDB:EMCG_02673"/>
<dbReference type="SUPFAM" id="SSF52540">
    <property type="entry name" value="P-loop containing nucleoside triphosphate hydrolases"/>
    <property type="match status" value="1"/>
</dbReference>
<keyword evidence="5 8" id="KW-0653">Protein transport</keyword>
<dbReference type="AlphaFoldDB" id="A0A0G2HXZ8"/>
<dbReference type="GO" id="GO:0005525">
    <property type="term" value="F:GTP binding"/>
    <property type="evidence" value="ECO:0007669"/>
    <property type="project" value="UniProtKB-KW"/>
</dbReference>
<dbReference type="GO" id="GO:0000054">
    <property type="term" value="P:ribosomal subunit export from nucleus"/>
    <property type="evidence" value="ECO:0007669"/>
    <property type="project" value="TreeGrafter"/>
</dbReference>
<dbReference type="InterPro" id="IPR027417">
    <property type="entry name" value="P-loop_NTPase"/>
</dbReference>
<gene>
    <name evidence="9" type="ORF">EMCG_02673</name>
</gene>
<dbReference type="Gene3D" id="3.40.50.300">
    <property type="entry name" value="P-loop containing nucleotide triphosphate hydrolases"/>
    <property type="match status" value="1"/>
</dbReference>
<sequence>MSTDADQHGALFTNIQTGFGWRCVGKTAFAKRMLTGEFEEKYIATMGVEVHPVILETTPCKVGFNVWDIAGQKQYQCLLDGYILHTQAAIIMFDVSSRSTYNNVPFWYSELRRIAGDDFPIVLCGNKVDVDNRRVKAKTITFHREKQLQYYDISVETLYNFKKPLLWLARKISGNSSLVMVSVAPNLTRTKTIGPETSESEDNNVVDNLDSLNLEHTSEKNDREIRANNLNKHDATGLSSAITTEEFNVFVLCVYCTRMILIQSTLSANIANLNTSSPVRFSLVTTTCRGCKQSQSGRPLSNKVNELSRDTVEKTRMYDCVCKVADEAKVVPLGDSMVLSVPVEELVNKLSTDCRVCGICTSASTLRRLDELDKESLVLRYLPGAFL</sequence>
<dbReference type="GO" id="GO:0003924">
    <property type="term" value="F:GTPase activity"/>
    <property type="evidence" value="ECO:0007669"/>
    <property type="project" value="InterPro"/>
</dbReference>
<dbReference type="InterPro" id="IPR002041">
    <property type="entry name" value="Ran_GTPase"/>
</dbReference>
<dbReference type="GO" id="GO:0005737">
    <property type="term" value="C:cytoplasm"/>
    <property type="evidence" value="ECO:0007669"/>
    <property type="project" value="TreeGrafter"/>
</dbReference>
<dbReference type="SMART" id="SM00176">
    <property type="entry name" value="RAN"/>
    <property type="match status" value="1"/>
</dbReference>
<keyword evidence="6 8" id="KW-0342">GTP-binding</keyword>
<evidence type="ECO:0000313" key="9">
    <source>
        <dbReference type="EMBL" id="KKZ62963.1"/>
    </source>
</evidence>
<dbReference type="NCBIfam" id="TIGR00231">
    <property type="entry name" value="small_GTP"/>
    <property type="match status" value="1"/>
</dbReference>
<dbReference type="Pfam" id="PF00071">
    <property type="entry name" value="Ras"/>
    <property type="match status" value="1"/>
</dbReference>
<reference evidence="10" key="1">
    <citation type="journal article" date="2015" name="PLoS Genet.">
        <title>The dynamic genome and transcriptome of the human fungal pathogen Blastomyces and close relative Emmonsia.</title>
        <authorList>
            <person name="Munoz J.F."/>
            <person name="Gauthier G.M."/>
            <person name="Desjardins C.A."/>
            <person name="Gallo J.E."/>
            <person name="Holder J."/>
            <person name="Sullivan T.D."/>
            <person name="Marty A.J."/>
            <person name="Carmen J.C."/>
            <person name="Chen Z."/>
            <person name="Ding L."/>
            <person name="Gujja S."/>
            <person name="Magrini V."/>
            <person name="Misas E."/>
            <person name="Mitreva M."/>
            <person name="Priest M."/>
            <person name="Saif S."/>
            <person name="Whiston E.A."/>
            <person name="Young S."/>
            <person name="Zeng Q."/>
            <person name="Goldman W.E."/>
            <person name="Mardis E.R."/>
            <person name="Taylor J.W."/>
            <person name="McEwen J.G."/>
            <person name="Clay O.K."/>
            <person name="Klein B.S."/>
            <person name="Cuomo C.A."/>
        </authorList>
    </citation>
    <scope>NUCLEOTIDE SEQUENCE [LARGE SCALE GENOMIC DNA]</scope>
    <source>
        <strain evidence="10">UAMH 3008</strain>
    </source>
</reference>
<dbReference type="InterPro" id="IPR001806">
    <property type="entry name" value="Small_GTPase"/>
</dbReference>
<comment type="subcellular location">
    <subcellularLocation>
        <location evidence="1 8">Nucleus</location>
    </subcellularLocation>
</comment>
<evidence type="ECO:0000256" key="6">
    <source>
        <dbReference type="ARBA" id="ARBA00023134"/>
    </source>
</evidence>
<evidence type="ECO:0000256" key="2">
    <source>
        <dbReference type="ARBA" id="ARBA00008028"/>
    </source>
</evidence>
<evidence type="ECO:0000256" key="3">
    <source>
        <dbReference type="ARBA" id="ARBA00022448"/>
    </source>
</evidence>
<keyword evidence="4 8" id="KW-0547">Nucleotide-binding</keyword>
<dbReference type="Proteomes" id="UP000034164">
    <property type="component" value="Unassembled WGS sequence"/>
</dbReference>
<dbReference type="PANTHER" id="PTHR24071">
    <property type="entry name" value="RAN GTPASE"/>
    <property type="match status" value="1"/>
</dbReference>
<dbReference type="GO" id="GO:0006606">
    <property type="term" value="P:protein import into nucleus"/>
    <property type="evidence" value="ECO:0007669"/>
    <property type="project" value="TreeGrafter"/>
</dbReference>
<organism evidence="9 10">
    <name type="scientific">[Emmonsia] crescens</name>
    <dbReference type="NCBI Taxonomy" id="73230"/>
    <lineage>
        <taxon>Eukaryota</taxon>
        <taxon>Fungi</taxon>
        <taxon>Dikarya</taxon>
        <taxon>Ascomycota</taxon>
        <taxon>Pezizomycotina</taxon>
        <taxon>Eurotiomycetes</taxon>
        <taxon>Eurotiomycetidae</taxon>
        <taxon>Onygenales</taxon>
        <taxon>Ajellomycetaceae</taxon>
        <taxon>Emergomyces</taxon>
    </lineage>
</organism>
<evidence type="ECO:0000256" key="5">
    <source>
        <dbReference type="ARBA" id="ARBA00022927"/>
    </source>
</evidence>
<evidence type="ECO:0000256" key="4">
    <source>
        <dbReference type="ARBA" id="ARBA00022741"/>
    </source>
</evidence>
<name>A0A0G2HXZ8_9EURO</name>
<comment type="caution">
    <text evidence="9">The sequence shown here is derived from an EMBL/GenBank/DDBJ whole genome shotgun (WGS) entry which is preliminary data.</text>
</comment>
<evidence type="ECO:0000313" key="10">
    <source>
        <dbReference type="Proteomes" id="UP000034164"/>
    </source>
</evidence>
<dbReference type="OrthoDB" id="4184458at2759"/>
<keyword evidence="7 8" id="KW-0539">Nucleus</keyword>
<dbReference type="PRINTS" id="PR00627">
    <property type="entry name" value="GTPRANTC4"/>
</dbReference>
<evidence type="ECO:0000256" key="1">
    <source>
        <dbReference type="ARBA" id="ARBA00004123"/>
    </source>
</evidence>
<dbReference type="EMBL" id="LCZI01001016">
    <property type="protein sequence ID" value="KKZ62963.1"/>
    <property type="molecule type" value="Genomic_DNA"/>
</dbReference>
<accession>A0A0G2HXZ8</accession>
<comment type="function">
    <text evidence="8">GTP-binding protein involved in nucleocytoplasmic transport. Required for the import of protein into the nucleus and also for RNA export. Involved in chromatin condensation and control of cell cycle.</text>
</comment>
<proteinExistence type="inferred from homology"/>
<dbReference type="PROSITE" id="PS51419">
    <property type="entry name" value="RAB"/>
    <property type="match status" value="1"/>
</dbReference>
<evidence type="ECO:0000256" key="8">
    <source>
        <dbReference type="RuleBase" id="RU363057"/>
    </source>
</evidence>
<dbReference type="InterPro" id="IPR005225">
    <property type="entry name" value="Small_GTP-bd"/>
</dbReference>
<dbReference type="PROSITE" id="PS51418">
    <property type="entry name" value="RAN"/>
    <property type="match status" value="1"/>
</dbReference>
<protein>
    <recommendedName>
        <fullName evidence="8">GTP-binding nuclear protein</fullName>
    </recommendedName>
</protein>
<keyword evidence="3 8" id="KW-0813">Transport</keyword>